<accession>A0A0A9ESK1</accession>
<dbReference type="AlphaFoldDB" id="A0A0A9ESK1"/>
<protein>
    <submittedName>
        <fullName evidence="1">Uncharacterized protein</fullName>
    </submittedName>
</protein>
<evidence type="ECO:0000313" key="1">
    <source>
        <dbReference type="EMBL" id="JAE03057.1"/>
    </source>
</evidence>
<organism evidence="1">
    <name type="scientific">Arundo donax</name>
    <name type="common">Giant reed</name>
    <name type="synonym">Donax arundinaceus</name>
    <dbReference type="NCBI Taxonomy" id="35708"/>
    <lineage>
        <taxon>Eukaryota</taxon>
        <taxon>Viridiplantae</taxon>
        <taxon>Streptophyta</taxon>
        <taxon>Embryophyta</taxon>
        <taxon>Tracheophyta</taxon>
        <taxon>Spermatophyta</taxon>
        <taxon>Magnoliopsida</taxon>
        <taxon>Liliopsida</taxon>
        <taxon>Poales</taxon>
        <taxon>Poaceae</taxon>
        <taxon>PACMAD clade</taxon>
        <taxon>Arundinoideae</taxon>
        <taxon>Arundineae</taxon>
        <taxon>Arundo</taxon>
    </lineage>
</organism>
<reference evidence="1" key="1">
    <citation type="submission" date="2014-09" db="EMBL/GenBank/DDBJ databases">
        <authorList>
            <person name="Magalhaes I.L.F."/>
            <person name="Oliveira U."/>
            <person name="Santos F.R."/>
            <person name="Vidigal T.H.D.A."/>
            <person name="Brescovit A.D."/>
            <person name="Santos A.J."/>
        </authorList>
    </citation>
    <scope>NUCLEOTIDE SEQUENCE</scope>
    <source>
        <tissue evidence="1">Shoot tissue taken approximately 20 cm above the soil surface</tissue>
    </source>
</reference>
<dbReference type="EMBL" id="GBRH01194839">
    <property type="protein sequence ID" value="JAE03057.1"/>
    <property type="molecule type" value="Transcribed_RNA"/>
</dbReference>
<sequence length="81" mass="8629">MPIGSQASTPCIAGVLAFSGRIWSTPLAQQVPLYPTSHSLRKFLAGDFVFTEISLSSLLSTAPEDHTAFTDCPAWSHAVGH</sequence>
<reference evidence="1" key="2">
    <citation type="journal article" date="2015" name="Data Brief">
        <title>Shoot transcriptome of the giant reed, Arundo donax.</title>
        <authorList>
            <person name="Barrero R.A."/>
            <person name="Guerrero F.D."/>
            <person name="Moolhuijzen P."/>
            <person name="Goolsby J.A."/>
            <person name="Tidwell J."/>
            <person name="Bellgard S.E."/>
            <person name="Bellgard M.I."/>
        </authorList>
    </citation>
    <scope>NUCLEOTIDE SEQUENCE</scope>
    <source>
        <tissue evidence="1">Shoot tissue taken approximately 20 cm above the soil surface</tissue>
    </source>
</reference>
<name>A0A0A9ESK1_ARUDO</name>
<proteinExistence type="predicted"/>